<dbReference type="InterPro" id="IPR011993">
    <property type="entry name" value="PH-like_dom_sf"/>
</dbReference>
<reference evidence="6" key="1">
    <citation type="submission" date="2022-11" db="UniProtKB">
        <authorList>
            <consortium name="WormBaseParasite"/>
        </authorList>
    </citation>
    <scope>IDENTIFICATION</scope>
</reference>
<dbReference type="Pfam" id="PF06058">
    <property type="entry name" value="DCP1"/>
    <property type="match status" value="2"/>
</dbReference>
<evidence type="ECO:0000256" key="1">
    <source>
        <dbReference type="ARBA" id="ARBA00004496"/>
    </source>
</evidence>
<dbReference type="InterPro" id="IPR010334">
    <property type="entry name" value="Dcp1"/>
</dbReference>
<dbReference type="GO" id="GO:0031087">
    <property type="term" value="P:deadenylation-independent decapping of nuclear-transcribed mRNA"/>
    <property type="evidence" value="ECO:0007669"/>
    <property type="project" value="TreeGrafter"/>
</dbReference>
<dbReference type="Gene3D" id="2.30.29.30">
    <property type="entry name" value="Pleckstrin-homology domain (PH domain)/Phosphotyrosine-binding domain (PTB)"/>
    <property type="match status" value="2"/>
</dbReference>
<comment type="subcellular location">
    <subcellularLocation>
        <location evidence="1">Cytoplasm</location>
    </subcellularLocation>
</comment>
<name>A0A915EQT4_9BILA</name>
<dbReference type="GO" id="GO:0008047">
    <property type="term" value="F:enzyme activator activity"/>
    <property type="evidence" value="ECO:0007669"/>
    <property type="project" value="InterPro"/>
</dbReference>
<dbReference type="PANTHER" id="PTHR16290:SF0">
    <property type="entry name" value="DECAPPING PROTEIN 1, ISOFORM A"/>
    <property type="match status" value="1"/>
</dbReference>
<keyword evidence="3" id="KW-0963">Cytoplasm</keyword>
<comment type="similarity">
    <text evidence="2">Belongs to the DCP1 family.</text>
</comment>
<protein>
    <submittedName>
        <fullName evidence="6">Uncharacterized protein</fullName>
    </submittedName>
</protein>
<sequence>MIANRQSPKNFIEPISKELKLLFEPPFIHFFRPTGTIKGLSFSEVPECQKVFDLLCSLRGPLMDPVVQSSLVTDAIIEKPASKPSSVQGAGISKGSASKSEKTAAINLKRAENGRNNLEAVQKIDLFADKILGGCSHVSLYDFDSCAKKWVKTDMNGPMFIYKRIDYPFHSFVIINRQSSTSHVEPLLQGITVKFEPPYLFIYRPDGIVKGLWFFNTNECRKVYDCLHPLWVN</sequence>
<dbReference type="WBParaSite" id="jg9442">
    <property type="protein sequence ID" value="jg9442"/>
    <property type="gene ID" value="jg9442"/>
</dbReference>
<dbReference type="GO" id="GO:0000290">
    <property type="term" value="P:deadenylation-dependent decapping of nuclear-transcribed mRNA"/>
    <property type="evidence" value="ECO:0007669"/>
    <property type="project" value="InterPro"/>
</dbReference>
<dbReference type="CDD" id="cd09804">
    <property type="entry name" value="Dcp1"/>
    <property type="match status" value="1"/>
</dbReference>
<dbReference type="AlphaFoldDB" id="A0A915EQT4"/>
<evidence type="ECO:0000256" key="2">
    <source>
        <dbReference type="ARBA" id="ARBA00008778"/>
    </source>
</evidence>
<keyword evidence="4" id="KW-0507">mRNA processing</keyword>
<keyword evidence="5" id="KW-1185">Reference proteome</keyword>
<evidence type="ECO:0000313" key="5">
    <source>
        <dbReference type="Proteomes" id="UP000887574"/>
    </source>
</evidence>
<dbReference type="GO" id="GO:0000932">
    <property type="term" value="C:P-body"/>
    <property type="evidence" value="ECO:0007669"/>
    <property type="project" value="TreeGrafter"/>
</dbReference>
<evidence type="ECO:0000313" key="6">
    <source>
        <dbReference type="WBParaSite" id="jg9442"/>
    </source>
</evidence>
<organism evidence="5 6">
    <name type="scientific">Ditylenchus dipsaci</name>
    <dbReference type="NCBI Taxonomy" id="166011"/>
    <lineage>
        <taxon>Eukaryota</taxon>
        <taxon>Metazoa</taxon>
        <taxon>Ecdysozoa</taxon>
        <taxon>Nematoda</taxon>
        <taxon>Chromadorea</taxon>
        <taxon>Rhabditida</taxon>
        <taxon>Tylenchina</taxon>
        <taxon>Tylenchomorpha</taxon>
        <taxon>Sphaerularioidea</taxon>
        <taxon>Anguinidae</taxon>
        <taxon>Anguininae</taxon>
        <taxon>Ditylenchus</taxon>
    </lineage>
</organism>
<dbReference type="GO" id="GO:0003729">
    <property type="term" value="F:mRNA binding"/>
    <property type="evidence" value="ECO:0007669"/>
    <property type="project" value="TreeGrafter"/>
</dbReference>
<dbReference type="SUPFAM" id="SSF50729">
    <property type="entry name" value="PH domain-like"/>
    <property type="match status" value="2"/>
</dbReference>
<dbReference type="GO" id="GO:0006397">
    <property type="term" value="P:mRNA processing"/>
    <property type="evidence" value="ECO:0007669"/>
    <property type="project" value="UniProtKB-KW"/>
</dbReference>
<dbReference type="Proteomes" id="UP000887574">
    <property type="component" value="Unplaced"/>
</dbReference>
<evidence type="ECO:0000256" key="4">
    <source>
        <dbReference type="ARBA" id="ARBA00022664"/>
    </source>
</evidence>
<proteinExistence type="inferred from homology"/>
<accession>A0A915EQT4</accession>
<evidence type="ECO:0000256" key="3">
    <source>
        <dbReference type="ARBA" id="ARBA00022490"/>
    </source>
</evidence>
<dbReference type="PANTHER" id="PTHR16290">
    <property type="entry name" value="TRANSCRIPTION FACTOR SMIF DECAPPING ENZYME DCP1"/>
    <property type="match status" value="1"/>
</dbReference>